<protein>
    <submittedName>
        <fullName evidence="1">Uncharacterized protein</fullName>
    </submittedName>
</protein>
<comment type="caution">
    <text evidence="1">The sequence shown here is derived from an EMBL/GenBank/DDBJ whole genome shotgun (WGS) entry which is preliminary data.</text>
</comment>
<evidence type="ECO:0000313" key="1">
    <source>
        <dbReference type="EMBL" id="KAL2522482.1"/>
    </source>
</evidence>
<gene>
    <name evidence="1" type="ORF">Fot_26405</name>
</gene>
<accession>A0ABD1UBV7</accession>
<name>A0ABD1UBV7_9LAMI</name>
<keyword evidence="2" id="KW-1185">Reference proteome</keyword>
<dbReference type="Proteomes" id="UP001604277">
    <property type="component" value="Unassembled WGS sequence"/>
</dbReference>
<dbReference type="AlphaFoldDB" id="A0ABD1UBV7"/>
<proteinExistence type="predicted"/>
<reference evidence="2" key="1">
    <citation type="submission" date="2024-07" db="EMBL/GenBank/DDBJ databases">
        <title>Two chromosome-level genome assemblies of Korean endemic species Abeliophyllum distichum and Forsythia ovata (Oleaceae).</title>
        <authorList>
            <person name="Jang H."/>
        </authorList>
    </citation>
    <scope>NUCLEOTIDE SEQUENCE [LARGE SCALE GENOMIC DNA]</scope>
</reference>
<evidence type="ECO:0000313" key="2">
    <source>
        <dbReference type="Proteomes" id="UP001604277"/>
    </source>
</evidence>
<sequence length="124" mass="14653">MFIQRVDRVGHEPHFLAAELLTLVQIRVEWTARLIFNSFGSSLWMMPSSEHCATDNVYWKHFSDGSRKHLHAYHCDEHEFQTTTLDDPQIFSILKFLQSEVVYYFAPSEKPYPGNWIISNIIYE</sequence>
<organism evidence="1 2">
    <name type="scientific">Forsythia ovata</name>
    <dbReference type="NCBI Taxonomy" id="205694"/>
    <lineage>
        <taxon>Eukaryota</taxon>
        <taxon>Viridiplantae</taxon>
        <taxon>Streptophyta</taxon>
        <taxon>Embryophyta</taxon>
        <taxon>Tracheophyta</taxon>
        <taxon>Spermatophyta</taxon>
        <taxon>Magnoliopsida</taxon>
        <taxon>eudicotyledons</taxon>
        <taxon>Gunneridae</taxon>
        <taxon>Pentapetalae</taxon>
        <taxon>asterids</taxon>
        <taxon>lamiids</taxon>
        <taxon>Lamiales</taxon>
        <taxon>Oleaceae</taxon>
        <taxon>Forsythieae</taxon>
        <taxon>Forsythia</taxon>
    </lineage>
</organism>
<dbReference type="EMBL" id="JBFOLJ010000007">
    <property type="protein sequence ID" value="KAL2522482.1"/>
    <property type="molecule type" value="Genomic_DNA"/>
</dbReference>